<protein>
    <recommendedName>
        <fullName evidence="3">Lipoprotein</fullName>
    </recommendedName>
</protein>
<dbReference type="RefSeq" id="WP_212219460.1">
    <property type="nucleotide sequence ID" value="NZ_JAGUCO010000030.1"/>
</dbReference>
<evidence type="ECO:0008006" key="3">
    <source>
        <dbReference type="Google" id="ProtNLM"/>
    </source>
</evidence>
<organism evidence="1 2">
    <name type="scientific">Carboxylicivirga linearis</name>
    <dbReference type="NCBI Taxonomy" id="1628157"/>
    <lineage>
        <taxon>Bacteria</taxon>
        <taxon>Pseudomonadati</taxon>
        <taxon>Bacteroidota</taxon>
        <taxon>Bacteroidia</taxon>
        <taxon>Marinilabiliales</taxon>
        <taxon>Marinilabiliaceae</taxon>
        <taxon>Carboxylicivirga</taxon>
    </lineage>
</organism>
<reference evidence="1 2" key="1">
    <citation type="journal article" date="2015" name="Int. J. Syst. Evol. Microbiol.">
        <title>Carboxylicivirga linearis sp. nov., isolated from a sea cucumber culture pond.</title>
        <authorList>
            <person name="Wang F.Q."/>
            <person name="Zhou Y.X."/>
            <person name="Lin X.Z."/>
            <person name="Chen G.J."/>
            <person name="Du Z.J."/>
        </authorList>
    </citation>
    <scope>NUCLEOTIDE SEQUENCE [LARGE SCALE GENOMIC DNA]</scope>
    <source>
        <strain evidence="1 2">FB218</strain>
    </source>
</reference>
<comment type="caution">
    <text evidence="1">The sequence shown here is derived from an EMBL/GenBank/DDBJ whole genome shotgun (WGS) entry which is preliminary data.</text>
</comment>
<keyword evidence="2" id="KW-1185">Reference proteome</keyword>
<accession>A0ABS5K126</accession>
<evidence type="ECO:0000313" key="1">
    <source>
        <dbReference type="EMBL" id="MBS2100834.1"/>
    </source>
</evidence>
<dbReference type="EMBL" id="JAGUCO010000030">
    <property type="protein sequence ID" value="MBS2100834.1"/>
    <property type="molecule type" value="Genomic_DNA"/>
</dbReference>
<gene>
    <name evidence="1" type="ORF">KEM10_21285</name>
</gene>
<proteinExistence type="predicted"/>
<sequence>MYRIFFLGFTLICLISCKTKVTVEDKDGNSFQLKLSDLELASNEKEEQIEKQIIDNVNTFLQTNNSSIVRNYWFLCDTINIKPIRNYKVKHKNENIDIHLNLKTVSIRPIPGTYLISEGPFAEYKISNDSLGVLHSYVIDLNLTENYQISDYKATLRFSKEINGIDKETFKHTIREGDNYNIESNIITNNWW</sequence>
<evidence type="ECO:0000313" key="2">
    <source>
        <dbReference type="Proteomes" id="UP000708576"/>
    </source>
</evidence>
<dbReference type="Proteomes" id="UP000708576">
    <property type="component" value="Unassembled WGS sequence"/>
</dbReference>
<name>A0ABS5K126_9BACT</name>